<dbReference type="EMBL" id="JANEYF010003935">
    <property type="protein sequence ID" value="KAJ8933034.1"/>
    <property type="molecule type" value="Genomic_DNA"/>
</dbReference>
<protein>
    <submittedName>
        <fullName evidence="3">Uncharacterized protein</fullName>
    </submittedName>
</protein>
<organism evidence="3 4">
    <name type="scientific">Rhamnusium bicolor</name>
    <dbReference type="NCBI Taxonomy" id="1586634"/>
    <lineage>
        <taxon>Eukaryota</taxon>
        <taxon>Metazoa</taxon>
        <taxon>Ecdysozoa</taxon>
        <taxon>Arthropoda</taxon>
        <taxon>Hexapoda</taxon>
        <taxon>Insecta</taxon>
        <taxon>Pterygota</taxon>
        <taxon>Neoptera</taxon>
        <taxon>Endopterygota</taxon>
        <taxon>Coleoptera</taxon>
        <taxon>Polyphaga</taxon>
        <taxon>Cucujiformia</taxon>
        <taxon>Chrysomeloidea</taxon>
        <taxon>Cerambycidae</taxon>
        <taxon>Lepturinae</taxon>
        <taxon>Rhagiini</taxon>
        <taxon>Rhamnusium</taxon>
    </lineage>
</organism>
<keyword evidence="4" id="KW-1185">Reference proteome</keyword>
<dbReference type="PANTHER" id="PTHR12877">
    <property type="entry name" value="RHO GUANINE NUCLEOTIDE EXCHANGE FACTOR"/>
    <property type="match status" value="1"/>
</dbReference>
<dbReference type="AlphaFoldDB" id="A0AAV8X2H7"/>
<evidence type="ECO:0000256" key="2">
    <source>
        <dbReference type="SAM" id="MobiDB-lite"/>
    </source>
</evidence>
<feature type="region of interest" description="Disordered" evidence="2">
    <location>
        <begin position="1"/>
        <end position="68"/>
    </location>
</feature>
<proteinExistence type="predicted"/>
<comment type="caution">
    <text evidence="3">The sequence shown here is derived from an EMBL/GenBank/DDBJ whole genome shotgun (WGS) entry which is preliminary data.</text>
</comment>
<feature type="compositionally biased region" description="Basic and acidic residues" evidence="2">
    <location>
        <begin position="11"/>
        <end position="22"/>
    </location>
</feature>
<evidence type="ECO:0000313" key="3">
    <source>
        <dbReference type="EMBL" id="KAJ8933034.1"/>
    </source>
</evidence>
<gene>
    <name evidence="3" type="ORF">NQ314_014274</name>
</gene>
<name>A0AAV8X2H7_9CUCU</name>
<dbReference type="Proteomes" id="UP001162156">
    <property type="component" value="Unassembled WGS sequence"/>
</dbReference>
<reference evidence="3" key="1">
    <citation type="journal article" date="2023" name="Insect Mol. Biol.">
        <title>Genome sequencing provides insights into the evolution of gene families encoding plant cell wall-degrading enzymes in longhorned beetles.</title>
        <authorList>
            <person name="Shin N.R."/>
            <person name="Okamura Y."/>
            <person name="Kirsch R."/>
            <person name="Pauchet Y."/>
        </authorList>
    </citation>
    <scope>NUCLEOTIDE SEQUENCE</scope>
    <source>
        <strain evidence="3">RBIC_L_NR</strain>
    </source>
</reference>
<dbReference type="InterPro" id="IPR039919">
    <property type="entry name" value="ARHGEF10/ARHGEF17"/>
</dbReference>
<keyword evidence="1" id="KW-0344">Guanine-nucleotide releasing factor</keyword>
<sequence length="104" mass="11701">MDAPLPSKGSTSRDESEEHKPMQFDSSSSSDEDDNCESEHNEEPQRPVDSETYSTDNEETDNQQSTMWLGTEDGCIHVYNSGDNIRIKKNKIKLQLGSSILCIM</sequence>
<dbReference type="GO" id="GO:0030036">
    <property type="term" value="P:actin cytoskeleton organization"/>
    <property type="evidence" value="ECO:0007669"/>
    <property type="project" value="TreeGrafter"/>
</dbReference>
<evidence type="ECO:0000313" key="4">
    <source>
        <dbReference type="Proteomes" id="UP001162156"/>
    </source>
</evidence>
<evidence type="ECO:0000256" key="1">
    <source>
        <dbReference type="ARBA" id="ARBA00022658"/>
    </source>
</evidence>
<dbReference type="PANTHER" id="PTHR12877:SF15">
    <property type="entry name" value="RHO GUANINE NUCLEOTIDE EXCHANGE FACTOR 17"/>
    <property type="match status" value="1"/>
</dbReference>
<accession>A0AAV8X2H7</accession>
<dbReference type="GO" id="GO:0005085">
    <property type="term" value="F:guanyl-nucleotide exchange factor activity"/>
    <property type="evidence" value="ECO:0007669"/>
    <property type="project" value="UniProtKB-KW"/>
</dbReference>
<feature type="compositionally biased region" description="Basic and acidic residues" evidence="2">
    <location>
        <begin position="37"/>
        <end position="49"/>
    </location>
</feature>